<keyword evidence="2" id="KW-0812">Transmembrane</keyword>
<accession>A2DKY7</accession>
<keyword evidence="2" id="KW-0472">Membrane</keyword>
<dbReference type="EMBL" id="DS113213">
    <property type="protein sequence ID" value="EAY18940.1"/>
    <property type="molecule type" value="Genomic_DNA"/>
</dbReference>
<evidence type="ECO:0000256" key="2">
    <source>
        <dbReference type="SAM" id="Phobius"/>
    </source>
</evidence>
<gene>
    <name evidence="3" type="ORF">TVAG_146830</name>
</gene>
<organism evidence="3 4">
    <name type="scientific">Trichomonas vaginalis (strain ATCC PRA-98 / G3)</name>
    <dbReference type="NCBI Taxonomy" id="412133"/>
    <lineage>
        <taxon>Eukaryota</taxon>
        <taxon>Metamonada</taxon>
        <taxon>Parabasalia</taxon>
        <taxon>Trichomonadida</taxon>
        <taxon>Trichomonadidae</taxon>
        <taxon>Trichomonas</taxon>
    </lineage>
</organism>
<reference evidence="3" key="1">
    <citation type="submission" date="2006-10" db="EMBL/GenBank/DDBJ databases">
        <authorList>
            <person name="Amadeo P."/>
            <person name="Zhao Q."/>
            <person name="Wortman J."/>
            <person name="Fraser-Liggett C."/>
            <person name="Carlton J."/>
        </authorList>
    </citation>
    <scope>NUCLEOTIDE SEQUENCE</scope>
    <source>
        <strain evidence="3">G3</strain>
    </source>
</reference>
<evidence type="ECO:0000313" key="3">
    <source>
        <dbReference type="EMBL" id="EAY18940.1"/>
    </source>
</evidence>
<dbReference type="SMR" id="A2DKY7"/>
<reference evidence="3" key="2">
    <citation type="journal article" date="2007" name="Science">
        <title>Draft genome sequence of the sexually transmitted pathogen Trichomonas vaginalis.</title>
        <authorList>
            <person name="Carlton J.M."/>
            <person name="Hirt R.P."/>
            <person name="Silva J.C."/>
            <person name="Delcher A.L."/>
            <person name="Schatz M."/>
            <person name="Zhao Q."/>
            <person name="Wortman J.R."/>
            <person name="Bidwell S.L."/>
            <person name="Alsmark U.C.M."/>
            <person name="Besteiro S."/>
            <person name="Sicheritz-Ponten T."/>
            <person name="Noel C.J."/>
            <person name="Dacks J.B."/>
            <person name="Foster P.G."/>
            <person name="Simillion C."/>
            <person name="Van de Peer Y."/>
            <person name="Miranda-Saavedra D."/>
            <person name="Barton G.J."/>
            <person name="Westrop G.D."/>
            <person name="Mueller S."/>
            <person name="Dessi D."/>
            <person name="Fiori P.L."/>
            <person name="Ren Q."/>
            <person name="Paulsen I."/>
            <person name="Zhang H."/>
            <person name="Bastida-Corcuera F.D."/>
            <person name="Simoes-Barbosa A."/>
            <person name="Brown M.T."/>
            <person name="Hayes R.D."/>
            <person name="Mukherjee M."/>
            <person name="Okumura C.Y."/>
            <person name="Schneider R."/>
            <person name="Smith A.J."/>
            <person name="Vanacova S."/>
            <person name="Villalvazo M."/>
            <person name="Haas B.J."/>
            <person name="Pertea M."/>
            <person name="Feldblyum T.V."/>
            <person name="Utterback T.R."/>
            <person name="Shu C.L."/>
            <person name="Osoegawa K."/>
            <person name="de Jong P.J."/>
            <person name="Hrdy I."/>
            <person name="Horvathova L."/>
            <person name="Zubacova Z."/>
            <person name="Dolezal P."/>
            <person name="Malik S.B."/>
            <person name="Logsdon J.M. Jr."/>
            <person name="Henze K."/>
            <person name="Gupta A."/>
            <person name="Wang C.C."/>
            <person name="Dunne R.L."/>
            <person name="Upcroft J.A."/>
            <person name="Upcroft P."/>
            <person name="White O."/>
            <person name="Salzberg S.L."/>
            <person name="Tang P."/>
            <person name="Chiu C.-H."/>
            <person name="Lee Y.-S."/>
            <person name="Embley T.M."/>
            <person name="Coombs G.H."/>
            <person name="Mottram J.C."/>
            <person name="Tachezy J."/>
            <person name="Fraser-Liggett C.M."/>
            <person name="Johnson P.J."/>
        </authorList>
    </citation>
    <scope>NUCLEOTIDE SEQUENCE [LARGE SCALE GENOMIC DNA]</scope>
    <source>
        <strain evidence="3">G3</strain>
    </source>
</reference>
<dbReference type="VEuPathDB" id="TrichDB:TVAG_146830"/>
<dbReference type="RefSeq" id="XP_001579926.1">
    <property type="nucleotide sequence ID" value="XM_001579876.1"/>
</dbReference>
<sequence length="332" mass="35645">MISFLFSLSLSIEENIISSKSVAVDVPASEDYVAIFPLSNCFVIVDSINGFSTTAYDSQKNQLGIFSTTNKVMNFVEPNGKIIVKNTGSSSKFYFSVIVMSNFPLDSRCSSIEVHNAPTNSYEIQISEANTNKCLWISSSSDMTVDITSKISGITEIYTQSSYSAIKSISNAGTASIKTQNPFIVIKPTNGAGSVTVSTKGTQISGIETYNYYFVPSDNQGPITPSDPPTPKPTPTQEPSNPTPQPITSSTNPSSTTSSISPIKPTPSPNKPSESSSSGDSDQGEGETPDKKRDGVKVELIVALVIVTIITIVLAIVIIFVFMKFRTLIRIL</sequence>
<keyword evidence="2" id="KW-1133">Transmembrane helix</keyword>
<feature type="transmembrane region" description="Helical" evidence="2">
    <location>
        <begin position="300"/>
        <end position="323"/>
    </location>
</feature>
<feature type="region of interest" description="Disordered" evidence="1">
    <location>
        <begin position="216"/>
        <end position="292"/>
    </location>
</feature>
<evidence type="ECO:0000313" key="4">
    <source>
        <dbReference type="Proteomes" id="UP000001542"/>
    </source>
</evidence>
<dbReference type="InParanoid" id="A2DKY7"/>
<dbReference type="AlphaFoldDB" id="A2DKY7"/>
<dbReference type="VEuPathDB" id="TrichDB:TVAGG3_0362040"/>
<protein>
    <submittedName>
        <fullName evidence="3">Uncharacterized protein</fullName>
    </submittedName>
</protein>
<dbReference type="Proteomes" id="UP000001542">
    <property type="component" value="Unassembled WGS sequence"/>
</dbReference>
<proteinExistence type="predicted"/>
<evidence type="ECO:0000256" key="1">
    <source>
        <dbReference type="SAM" id="MobiDB-lite"/>
    </source>
</evidence>
<keyword evidence="4" id="KW-1185">Reference proteome</keyword>
<feature type="compositionally biased region" description="Pro residues" evidence="1">
    <location>
        <begin position="225"/>
        <end position="245"/>
    </location>
</feature>
<feature type="compositionally biased region" description="Low complexity" evidence="1">
    <location>
        <begin position="271"/>
        <end position="281"/>
    </location>
</feature>
<feature type="compositionally biased region" description="Low complexity" evidence="1">
    <location>
        <begin position="246"/>
        <end position="263"/>
    </location>
</feature>
<name>A2DKY7_TRIV3</name>
<dbReference type="KEGG" id="tva:5464457"/>